<dbReference type="RefSeq" id="WP_203737440.1">
    <property type="nucleotide sequence ID" value="NZ_BAAAUC010000002.1"/>
</dbReference>
<name>A0A919IBK2_9ACTN</name>
<dbReference type="AlphaFoldDB" id="A0A919IBK2"/>
<accession>A0A919IBK2</accession>
<gene>
    <name evidence="2" type="ORF">Acy02nite_01320</name>
</gene>
<protein>
    <submittedName>
        <fullName evidence="2">Uncharacterized protein</fullName>
    </submittedName>
</protein>
<feature type="compositionally biased region" description="Basic and acidic residues" evidence="1">
    <location>
        <begin position="45"/>
        <end position="65"/>
    </location>
</feature>
<evidence type="ECO:0000313" key="2">
    <source>
        <dbReference type="EMBL" id="GID62251.1"/>
    </source>
</evidence>
<proteinExistence type="predicted"/>
<feature type="region of interest" description="Disordered" evidence="1">
    <location>
        <begin position="41"/>
        <end position="65"/>
    </location>
</feature>
<comment type="caution">
    <text evidence="2">The sequence shown here is derived from an EMBL/GenBank/DDBJ whole genome shotgun (WGS) entry which is preliminary data.</text>
</comment>
<dbReference type="EMBL" id="BOMH01000001">
    <property type="protein sequence ID" value="GID62251.1"/>
    <property type="molecule type" value="Genomic_DNA"/>
</dbReference>
<keyword evidence="3" id="KW-1185">Reference proteome</keyword>
<evidence type="ECO:0000256" key="1">
    <source>
        <dbReference type="SAM" id="MobiDB-lite"/>
    </source>
</evidence>
<sequence length="65" mass="6625">MEIAAYTSAWYVRHPDGSLSAVPALAARPAPGSAATAVPASLNERTGHGRTLEVPGDKVVAEGPE</sequence>
<dbReference type="Proteomes" id="UP000619479">
    <property type="component" value="Unassembled WGS sequence"/>
</dbReference>
<organism evidence="2 3">
    <name type="scientific">Actinoplanes cyaneus</name>
    <dbReference type="NCBI Taxonomy" id="52696"/>
    <lineage>
        <taxon>Bacteria</taxon>
        <taxon>Bacillati</taxon>
        <taxon>Actinomycetota</taxon>
        <taxon>Actinomycetes</taxon>
        <taxon>Micromonosporales</taxon>
        <taxon>Micromonosporaceae</taxon>
        <taxon>Actinoplanes</taxon>
    </lineage>
</organism>
<reference evidence="2" key="1">
    <citation type="submission" date="2021-01" db="EMBL/GenBank/DDBJ databases">
        <title>Whole genome shotgun sequence of Actinoplanes cyaneus NBRC 14990.</title>
        <authorList>
            <person name="Komaki H."/>
            <person name="Tamura T."/>
        </authorList>
    </citation>
    <scope>NUCLEOTIDE SEQUENCE</scope>
    <source>
        <strain evidence="2">NBRC 14990</strain>
    </source>
</reference>
<evidence type="ECO:0000313" key="3">
    <source>
        <dbReference type="Proteomes" id="UP000619479"/>
    </source>
</evidence>